<evidence type="ECO:0000313" key="3">
    <source>
        <dbReference type="Proteomes" id="UP001204772"/>
    </source>
</evidence>
<proteinExistence type="predicted"/>
<dbReference type="InterPro" id="IPR014555">
    <property type="entry name" value="RecF-like"/>
</dbReference>
<dbReference type="EMBL" id="JAMZEL010000002">
    <property type="protein sequence ID" value="MCP1382461.1"/>
    <property type="molecule type" value="Genomic_DNA"/>
</dbReference>
<sequence length="389" mass="44849">MVQQITIENFKSIQSLTLELGRVNVFIGENGSGKSNILEAIAMGSAAAENKLDNEFLSSRGIRVTEPKAMRSGFEKDELVKDIAMRAVIDNFSTDLILKHDNFQYSKWRVVLNGFDLNKGIENIEKVKNIKQALAKHSEVINYDKIAASLELLVNQINLTNNVFNGEIEKFQNFLIYAPENYFLRLFEDEKQIDPLGVKGEGLFKLLSNLNEEKPEQFQKIRENLELIDWFEGFEIPNDLRFTERRIRIKDRFLEEGLAYFDQRSSNEGFLYLLFYFSLFISDYTPKFFAIDNIDNAMNPKLASRLVQQLTQLAKEHDKQVIMTTHNPAVLDGLDLKDDEQRLFVISRNKLGHTKALRITHKPTPEGQEPVRLSEQFLRGYIGGLPKNF</sequence>
<dbReference type="Pfam" id="PF13304">
    <property type="entry name" value="AAA_21"/>
    <property type="match status" value="1"/>
</dbReference>
<keyword evidence="3" id="KW-1185">Reference proteome</keyword>
<gene>
    <name evidence="2" type="ORF">NCI00_08505</name>
</gene>
<evidence type="ECO:0000313" key="2">
    <source>
        <dbReference type="EMBL" id="MCP1382461.1"/>
    </source>
</evidence>
<evidence type="ECO:0000259" key="1">
    <source>
        <dbReference type="Pfam" id="PF13304"/>
    </source>
</evidence>
<organism evidence="2 3">
    <name type="scientific">Runella salmonicolor</name>
    <dbReference type="NCBI Taxonomy" id="2950278"/>
    <lineage>
        <taxon>Bacteria</taxon>
        <taxon>Pseudomonadati</taxon>
        <taxon>Bacteroidota</taxon>
        <taxon>Cytophagia</taxon>
        <taxon>Cytophagales</taxon>
        <taxon>Spirosomataceae</taxon>
        <taxon>Runella</taxon>
    </lineage>
</organism>
<comment type="caution">
    <text evidence="2">The sequence shown here is derived from an EMBL/GenBank/DDBJ whole genome shotgun (WGS) entry which is preliminary data.</text>
</comment>
<dbReference type="InterPro" id="IPR027417">
    <property type="entry name" value="P-loop_NTPase"/>
</dbReference>
<dbReference type="RefSeq" id="WP_253526697.1">
    <property type="nucleotide sequence ID" value="NZ_JAMZEL010000002.1"/>
</dbReference>
<accession>A0ABT1FL24</accession>
<dbReference type="PANTHER" id="PTHR43581:SF2">
    <property type="entry name" value="EXCINUCLEASE ATPASE SUBUNIT"/>
    <property type="match status" value="1"/>
</dbReference>
<dbReference type="Proteomes" id="UP001204772">
    <property type="component" value="Unassembled WGS sequence"/>
</dbReference>
<dbReference type="PANTHER" id="PTHR43581">
    <property type="entry name" value="ATP/GTP PHOSPHATASE"/>
    <property type="match status" value="1"/>
</dbReference>
<dbReference type="InterPro" id="IPR051396">
    <property type="entry name" value="Bact_Antivir_Def_Nuclease"/>
</dbReference>
<dbReference type="PIRSF" id="PIRSF029347">
    <property type="entry name" value="RecF"/>
    <property type="match status" value="1"/>
</dbReference>
<dbReference type="Gene3D" id="3.40.50.300">
    <property type="entry name" value="P-loop containing nucleotide triphosphate hydrolases"/>
    <property type="match status" value="1"/>
</dbReference>
<dbReference type="SUPFAM" id="SSF52540">
    <property type="entry name" value="P-loop containing nucleoside triphosphate hydrolases"/>
    <property type="match status" value="1"/>
</dbReference>
<name>A0ABT1FL24_9BACT</name>
<reference evidence="2 3" key="1">
    <citation type="submission" date="2022-06" db="EMBL/GenBank/DDBJ databases">
        <title>Runella sp. S5 genome sequencing.</title>
        <authorList>
            <person name="Park S."/>
        </authorList>
    </citation>
    <scope>NUCLEOTIDE SEQUENCE [LARGE SCALE GENOMIC DNA]</scope>
    <source>
        <strain evidence="2 3">S5</strain>
    </source>
</reference>
<dbReference type="InterPro" id="IPR003959">
    <property type="entry name" value="ATPase_AAA_core"/>
</dbReference>
<feature type="domain" description="ATPase AAA-type core" evidence="1">
    <location>
        <begin position="23"/>
        <end position="332"/>
    </location>
</feature>
<protein>
    <submittedName>
        <fullName evidence="2">AAA family ATPase</fullName>
    </submittedName>
</protein>